<comment type="caution">
    <text evidence="2">The sequence shown here is derived from an EMBL/GenBank/DDBJ whole genome shotgun (WGS) entry which is preliminary data.</text>
</comment>
<dbReference type="AlphaFoldDB" id="A0A2H5XED4"/>
<feature type="transmembrane region" description="Helical" evidence="1">
    <location>
        <begin position="25"/>
        <end position="44"/>
    </location>
</feature>
<dbReference type="EMBL" id="BEHT01000030">
    <property type="protein sequence ID" value="GBC99536.1"/>
    <property type="molecule type" value="Genomic_DNA"/>
</dbReference>
<keyword evidence="1" id="KW-1133">Transmembrane helix</keyword>
<reference evidence="3" key="1">
    <citation type="submission" date="2017-09" db="EMBL/GenBank/DDBJ databases">
        <title>Metaegenomics of thermophilic ammonia-oxidizing enrichment culture.</title>
        <authorList>
            <person name="Kato S."/>
            <person name="Suzuki K."/>
        </authorList>
    </citation>
    <scope>NUCLEOTIDE SEQUENCE [LARGE SCALE GENOMIC DNA]</scope>
</reference>
<dbReference type="Proteomes" id="UP000236173">
    <property type="component" value="Unassembled WGS sequence"/>
</dbReference>
<gene>
    <name evidence="2" type="ORF">HRbin17_02061</name>
</gene>
<accession>A0A2H5XED4</accession>
<evidence type="ECO:0000256" key="1">
    <source>
        <dbReference type="SAM" id="Phobius"/>
    </source>
</evidence>
<keyword evidence="1" id="KW-0472">Membrane</keyword>
<proteinExistence type="predicted"/>
<organism evidence="2 3">
    <name type="scientific">Candidatus Fervidibacter japonicus</name>
    <dbReference type="NCBI Taxonomy" id="2035412"/>
    <lineage>
        <taxon>Bacteria</taxon>
        <taxon>Candidatus Fervidibacterota</taxon>
        <taxon>Candidatus Fervidibacter</taxon>
    </lineage>
</organism>
<name>A0A2H5XED4_9BACT</name>
<keyword evidence="1" id="KW-0812">Transmembrane</keyword>
<evidence type="ECO:0000313" key="2">
    <source>
        <dbReference type="EMBL" id="GBC99536.1"/>
    </source>
</evidence>
<evidence type="ECO:0000313" key="3">
    <source>
        <dbReference type="Proteomes" id="UP000236173"/>
    </source>
</evidence>
<sequence>MMLRLVTLLFALLLRHEFKTLRREIWVTAESLVLLLLAICFSLAGEVS</sequence>
<protein>
    <submittedName>
        <fullName evidence="2">Uncharacterized protein</fullName>
    </submittedName>
</protein>